<organism evidence="3 4">
    <name type="scientific">Bacillus suaedaesalsae</name>
    <dbReference type="NCBI Taxonomy" id="2810349"/>
    <lineage>
        <taxon>Bacteria</taxon>
        <taxon>Bacillati</taxon>
        <taxon>Bacillota</taxon>
        <taxon>Bacilli</taxon>
        <taxon>Bacillales</taxon>
        <taxon>Bacillaceae</taxon>
        <taxon>Bacillus</taxon>
    </lineage>
</organism>
<accession>A0ABS2DCW3</accession>
<name>A0ABS2DCW3_9BACI</name>
<dbReference type="NCBIfam" id="TIGR00277">
    <property type="entry name" value="HDIG"/>
    <property type="match status" value="1"/>
</dbReference>
<keyword evidence="4" id="KW-1185">Reference proteome</keyword>
<dbReference type="Gene3D" id="1.10.3210.10">
    <property type="entry name" value="Hypothetical protein af1432"/>
    <property type="match status" value="1"/>
</dbReference>
<evidence type="ECO:0000259" key="2">
    <source>
        <dbReference type="PROSITE" id="PS51832"/>
    </source>
</evidence>
<dbReference type="PANTHER" id="PTHR43155">
    <property type="entry name" value="CYCLIC DI-GMP PHOSPHODIESTERASE PA4108-RELATED"/>
    <property type="match status" value="1"/>
</dbReference>
<reference evidence="3 4" key="1">
    <citation type="submission" date="2021-02" db="EMBL/GenBank/DDBJ databases">
        <title>Bacillus sp. RD4P76, an endophyte from a halophyte.</title>
        <authorList>
            <person name="Sun J.-Q."/>
        </authorList>
    </citation>
    <scope>NUCLEOTIDE SEQUENCE [LARGE SCALE GENOMIC DNA]</scope>
    <source>
        <strain evidence="3 4">RD4P76</strain>
    </source>
</reference>
<evidence type="ECO:0000313" key="3">
    <source>
        <dbReference type="EMBL" id="MBM6616295.1"/>
    </source>
</evidence>
<proteinExistence type="predicted"/>
<comment type="caution">
    <text evidence="3">The sequence shown here is derived from an EMBL/GenBank/DDBJ whole genome shotgun (WGS) entry which is preliminary data.</text>
</comment>
<dbReference type="InterPro" id="IPR003607">
    <property type="entry name" value="HD/PDEase_dom"/>
</dbReference>
<dbReference type="EMBL" id="JAFELM010000009">
    <property type="protein sequence ID" value="MBM6616295.1"/>
    <property type="molecule type" value="Genomic_DNA"/>
</dbReference>
<evidence type="ECO:0000259" key="1">
    <source>
        <dbReference type="PROSITE" id="PS51831"/>
    </source>
</evidence>
<dbReference type="SUPFAM" id="SSF109604">
    <property type="entry name" value="HD-domain/PDEase-like"/>
    <property type="match status" value="1"/>
</dbReference>
<feature type="domain" description="HD" evidence="1">
    <location>
        <begin position="137"/>
        <end position="259"/>
    </location>
</feature>
<dbReference type="Proteomes" id="UP001518925">
    <property type="component" value="Unassembled WGS sequence"/>
</dbReference>
<dbReference type="Pfam" id="PF13487">
    <property type="entry name" value="HD_5"/>
    <property type="match status" value="1"/>
</dbReference>
<dbReference type="InterPro" id="IPR006674">
    <property type="entry name" value="HD_domain"/>
</dbReference>
<gene>
    <name evidence="3" type="ORF">JR050_01180</name>
</gene>
<dbReference type="InterPro" id="IPR037522">
    <property type="entry name" value="HD_GYP_dom"/>
</dbReference>
<sequence>MRMVAIESVEEGLILARPIYDENARILLNVGTSLTTSHINRLKKRITFIYVKSDVTDDIEMMDDNIPFELRLKTTSTLSSIFSSMTNKSSQKNNLSSRINGINELKSVLDQLLIELHHSSNLINLLSHLQIKNDNTMFEHSLNTSLYSISIGKALGIDEKSLHILGIGALFHDIGKLQLPKELLEKEEKSEEEKDLVKKHTEFGFDMLRRESELHLLVAHCAYQHHENIDGSGYPRGLKGDDIHLFARIIGVAEKFDFLINRKALLPHEAMEILYGYCYTRYDISVIEAFKKAVTIFPVGITVTLNTGEKGVIVGNDPKYPQRPKVRVYQDKEGRRLSIKEFFDIDLMNELSTMIIKCDAIIERKVSV</sequence>
<dbReference type="SMART" id="SM00471">
    <property type="entry name" value="HDc"/>
    <property type="match status" value="1"/>
</dbReference>
<dbReference type="RefSeq" id="WP_204201690.1">
    <property type="nucleotide sequence ID" value="NZ_JAFELM010000009.1"/>
</dbReference>
<dbReference type="CDD" id="cd00077">
    <property type="entry name" value="HDc"/>
    <property type="match status" value="1"/>
</dbReference>
<dbReference type="PANTHER" id="PTHR43155:SF2">
    <property type="entry name" value="CYCLIC DI-GMP PHOSPHODIESTERASE PA4108"/>
    <property type="match status" value="1"/>
</dbReference>
<protein>
    <submittedName>
        <fullName evidence="3">HD domain-containing protein</fullName>
    </submittedName>
</protein>
<evidence type="ECO:0000313" key="4">
    <source>
        <dbReference type="Proteomes" id="UP001518925"/>
    </source>
</evidence>
<feature type="domain" description="HD-GYP" evidence="2">
    <location>
        <begin position="115"/>
        <end position="306"/>
    </location>
</feature>
<dbReference type="PROSITE" id="PS51831">
    <property type="entry name" value="HD"/>
    <property type="match status" value="1"/>
</dbReference>
<dbReference type="InterPro" id="IPR006675">
    <property type="entry name" value="HDIG_dom"/>
</dbReference>
<dbReference type="PROSITE" id="PS51832">
    <property type="entry name" value="HD_GYP"/>
    <property type="match status" value="1"/>
</dbReference>